<evidence type="ECO:0000313" key="12">
    <source>
        <dbReference type="EMBL" id="TCP63955.1"/>
    </source>
</evidence>
<dbReference type="OrthoDB" id="9790442at2"/>
<dbReference type="GO" id="GO:0006355">
    <property type="term" value="P:regulation of DNA-templated transcription"/>
    <property type="evidence" value="ECO:0007669"/>
    <property type="project" value="InterPro"/>
</dbReference>
<dbReference type="Proteomes" id="UP000294813">
    <property type="component" value="Unassembled WGS sequence"/>
</dbReference>
<sequence>MNPILIVEDEPAIGRVLTAYINKAGYPVELVADGDRALEAFSRLSPSLVLLDVMLPKRSGWDVLQAIRQAGSCPVIMLTALGDVQEIITALNRGADDCITKPFNPGEVVARIHAVLRRSTQFLTTPDSAHFGSLKVDFTGHTLWLQGKEVLLTPRDLALFLFMARHPNQTFTRRQLIEQVWGPDYAGSDRAVDLAVKRLRKNLENWPAAEGAIRTFRGLGYQLSVYEQ</sequence>
<feature type="modified residue" description="4-aspartylphosphate" evidence="8">
    <location>
        <position position="52"/>
    </location>
</feature>
<keyword evidence="6" id="KW-0804">Transcription</keyword>
<dbReference type="Gene3D" id="6.10.250.690">
    <property type="match status" value="1"/>
</dbReference>
<dbReference type="InterPro" id="IPR011006">
    <property type="entry name" value="CheY-like_superfamily"/>
</dbReference>
<name>A0A4R2RXV9_9FIRM</name>
<evidence type="ECO:0000256" key="4">
    <source>
        <dbReference type="ARBA" id="ARBA00023015"/>
    </source>
</evidence>
<evidence type="ECO:0000256" key="6">
    <source>
        <dbReference type="ARBA" id="ARBA00023163"/>
    </source>
</evidence>
<keyword evidence="13" id="KW-1185">Reference proteome</keyword>
<proteinExistence type="predicted"/>
<protein>
    <recommendedName>
        <fullName evidence="1">Stage 0 sporulation protein A homolog</fullName>
    </recommendedName>
</protein>
<gene>
    <name evidence="12" type="ORF">EDD73_1135</name>
</gene>
<evidence type="ECO:0000256" key="5">
    <source>
        <dbReference type="ARBA" id="ARBA00023125"/>
    </source>
</evidence>
<comment type="function">
    <text evidence="7">May play the central regulatory role in sporulation. It may be an element of the effector pathway responsible for the activation of sporulation genes in response to nutritional stress. Spo0A may act in concert with spo0H (a sigma factor) to control the expression of some genes that are critical to the sporulation process.</text>
</comment>
<keyword evidence="4" id="KW-0805">Transcription regulation</keyword>
<dbReference type="InterPro" id="IPR036388">
    <property type="entry name" value="WH-like_DNA-bd_sf"/>
</dbReference>
<dbReference type="Gene3D" id="3.40.50.2300">
    <property type="match status" value="1"/>
</dbReference>
<evidence type="ECO:0000256" key="8">
    <source>
        <dbReference type="PROSITE-ProRule" id="PRU00169"/>
    </source>
</evidence>
<dbReference type="CDD" id="cd17574">
    <property type="entry name" value="REC_OmpR"/>
    <property type="match status" value="1"/>
</dbReference>
<keyword evidence="2 8" id="KW-0597">Phosphoprotein</keyword>
<dbReference type="Pfam" id="PF00486">
    <property type="entry name" value="Trans_reg_C"/>
    <property type="match status" value="1"/>
</dbReference>
<evidence type="ECO:0000259" key="11">
    <source>
        <dbReference type="PROSITE" id="PS51755"/>
    </source>
</evidence>
<evidence type="ECO:0000313" key="13">
    <source>
        <dbReference type="Proteomes" id="UP000294813"/>
    </source>
</evidence>
<organism evidence="12 13">
    <name type="scientific">Heliophilum fasciatum</name>
    <dbReference type="NCBI Taxonomy" id="35700"/>
    <lineage>
        <taxon>Bacteria</taxon>
        <taxon>Bacillati</taxon>
        <taxon>Bacillota</taxon>
        <taxon>Clostridia</taxon>
        <taxon>Eubacteriales</taxon>
        <taxon>Heliobacteriaceae</taxon>
        <taxon>Heliophilum</taxon>
    </lineage>
</organism>
<evidence type="ECO:0000256" key="2">
    <source>
        <dbReference type="ARBA" id="ARBA00022553"/>
    </source>
</evidence>
<evidence type="ECO:0000256" key="3">
    <source>
        <dbReference type="ARBA" id="ARBA00023012"/>
    </source>
</evidence>
<dbReference type="FunFam" id="3.40.50.2300:FF:000001">
    <property type="entry name" value="DNA-binding response regulator PhoB"/>
    <property type="match status" value="1"/>
</dbReference>
<dbReference type="SMART" id="SM00448">
    <property type="entry name" value="REC"/>
    <property type="match status" value="1"/>
</dbReference>
<evidence type="ECO:0000256" key="1">
    <source>
        <dbReference type="ARBA" id="ARBA00018672"/>
    </source>
</evidence>
<dbReference type="GO" id="GO:0000156">
    <property type="term" value="F:phosphorelay response regulator activity"/>
    <property type="evidence" value="ECO:0007669"/>
    <property type="project" value="TreeGrafter"/>
</dbReference>
<dbReference type="InterPro" id="IPR039420">
    <property type="entry name" value="WalR-like"/>
</dbReference>
<dbReference type="PANTHER" id="PTHR48111">
    <property type="entry name" value="REGULATOR OF RPOS"/>
    <property type="match status" value="1"/>
</dbReference>
<dbReference type="PANTHER" id="PTHR48111:SF21">
    <property type="entry name" value="DNA-BINDING DUAL MASTER TRANSCRIPTIONAL REGULATOR RPAA"/>
    <property type="match status" value="1"/>
</dbReference>
<feature type="DNA-binding region" description="OmpR/PhoB-type" evidence="9">
    <location>
        <begin position="126"/>
        <end position="225"/>
    </location>
</feature>
<dbReference type="InterPro" id="IPR001789">
    <property type="entry name" value="Sig_transdc_resp-reg_receiver"/>
</dbReference>
<dbReference type="SUPFAM" id="SSF52172">
    <property type="entry name" value="CheY-like"/>
    <property type="match status" value="1"/>
</dbReference>
<dbReference type="GO" id="GO:0005829">
    <property type="term" value="C:cytosol"/>
    <property type="evidence" value="ECO:0007669"/>
    <property type="project" value="TreeGrafter"/>
</dbReference>
<dbReference type="EMBL" id="SLXT01000013">
    <property type="protein sequence ID" value="TCP63955.1"/>
    <property type="molecule type" value="Genomic_DNA"/>
</dbReference>
<reference evidence="12 13" key="1">
    <citation type="submission" date="2019-03" db="EMBL/GenBank/DDBJ databases">
        <title>Genomic Encyclopedia of Type Strains, Phase IV (KMG-IV): sequencing the most valuable type-strain genomes for metagenomic binning, comparative biology and taxonomic classification.</title>
        <authorList>
            <person name="Goeker M."/>
        </authorList>
    </citation>
    <scope>NUCLEOTIDE SEQUENCE [LARGE SCALE GENOMIC DNA]</scope>
    <source>
        <strain evidence="12 13">DSM 11170</strain>
    </source>
</reference>
<dbReference type="AlphaFoldDB" id="A0A4R2RXV9"/>
<evidence type="ECO:0000256" key="7">
    <source>
        <dbReference type="ARBA" id="ARBA00024867"/>
    </source>
</evidence>
<keyword evidence="5 9" id="KW-0238">DNA-binding</keyword>
<comment type="caution">
    <text evidence="12">The sequence shown here is derived from an EMBL/GenBank/DDBJ whole genome shotgun (WGS) entry which is preliminary data.</text>
</comment>
<feature type="domain" description="Response regulatory" evidence="10">
    <location>
        <begin position="3"/>
        <end position="116"/>
    </location>
</feature>
<evidence type="ECO:0000256" key="9">
    <source>
        <dbReference type="PROSITE-ProRule" id="PRU01091"/>
    </source>
</evidence>
<accession>A0A4R2RXV9</accession>
<dbReference type="InterPro" id="IPR001867">
    <property type="entry name" value="OmpR/PhoB-type_DNA-bd"/>
</dbReference>
<dbReference type="PROSITE" id="PS51755">
    <property type="entry name" value="OMPR_PHOB"/>
    <property type="match status" value="1"/>
</dbReference>
<evidence type="ECO:0000259" key="10">
    <source>
        <dbReference type="PROSITE" id="PS50110"/>
    </source>
</evidence>
<dbReference type="PROSITE" id="PS50110">
    <property type="entry name" value="RESPONSE_REGULATORY"/>
    <property type="match status" value="1"/>
</dbReference>
<dbReference type="Pfam" id="PF00072">
    <property type="entry name" value="Response_reg"/>
    <property type="match status" value="1"/>
</dbReference>
<dbReference type="GO" id="GO:0000976">
    <property type="term" value="F:transcription cis-regulatory region binding"/>
    <property type="evidence" value="ECO:0007669"/>
    <property type="project" value="TreeGrafter"/>
</dbReference>
<dbReference type="SMART" id="SM00862">
    <property type="entry name" value="Trans_reg_C"/>
    <property type="match status" value="1"/>
</dbReference>
<dbReference type="RefSeq" id="WP_131919311.1">
    <property type="nucleotide sequence ID" value="NZ_JAOQNU010000012.1"/>
</dbReference>
<dbReference type="Gene3D" id="1.10.10.10">
    <property type="entry name" value="Winged helix-like DNA-binding domain superfamily/Winged helix DNA-binding domain"/>
    <property type="match status" value="1"/>
</dbReference>
<dbReference type="CDD" id="cd00383">
    <property type="entry name" value="trans_reg_C"/>
    <property type="match status" value="1"/>
</dbReference>
<keyword evidence="3" id="KW-0902">Two-component regulatory system</keyword>
<dbReference type="GO" id="GO:0032993">
    <property type="term" value="C:protein-DNA complex"/>
    <property type="evidence" value="ECO:0007669"/>
    <property type="project" value="TreeGrafter"/>
</dbReference>
<feature type="domain" description="OmpR/PhoB-type" evidence="11">
    <location>
        <begin position="126"/>
        <end position="225"/>
    </location>
</feature>